<feature type="domain" description="Class II Histidinyl-tRNA synthetase (HisRS)-like catalytic core" evidence="12">
    <location>
        <begin position="3"/>
        <end position="200"/>
    </location>
</feature>
<reference evidence="13" key="1">
    <citation type="submission" date="2020-04" db="EMBL/GenBank/DDBJ databases">
        <authorList>
            <person name="Zhang T."/>
        </authorList>
    </citation>
    <scope>NUCLEOTIDE SEQUENCE</scope>
    <source>
        <strain evidence="13">HKST-UBA10</strain>
    </source>
</reference>
<evidence type="ECO:0000256" key="5">
    <source>
        <dbReference type="ARBA" id="ARBA00022840"/>
    </source>
</evidence>
<dbReference type="PANTHER" id="PTHR43707">
    <property type="entry name" value="HISTIDYL-TRNA SYNTHETASE"/>
    <property type="match status" value="1"/>
</dbReference>
<evidence type="ECO:0000313" key="14">
    <source>
        <dbReference type="Proteomes" id="UP000782843"/>
    </source>
</evidence>
<dbReference type="SUPFAM" id="SSF55681">
    <property type="entry name" value="Class II aaRS and biotin synthetases"/>
    <property type="match status" value="1"/>
</dbReference>
<comment type="catalytic activity">
    <reaction evidence="9">
        <text>tRNA(His) + L-histidine + ATP = L-histidyl-tRNA(His) + AMP + diphosphate + H(+)</text>
        <dbReference type="Rhea" id="RHEA:17313"/>
        <dbReference type="Rhea" id="RHEA-COMP:9665"/>
        <dbReference type="Rhea" id="RHEA-COMP:9689"/>
        <dbReference type="ChEBI" id="CHEBI:15378"/>
        <dbReference type="ChEBI" id="CHEBI:30616"/>
        <dbReference type="ChEBI" id="CHEBI:33019"/>
        <dbReference type="ChEBI" id="CHEBI:57595"/>
        <dbReference type="ChEBI" id="CHEBI:78442"/>
        <dbReference type="ChEBI" id="CHEBI:78527"/>
        <dbReference type="ChEBI" id="CHEBI:456215"/>
        <dbReference type="EC" id="6.1.1.21"/>
    </reaction>
</comment>
<feature type="binding site" evidence="10">
    <location>
        <begin position="156"/>
        <end position="157"/>
    </location>
    <ligand>
        <name>L-histidine</name>
        <dbReference type="ChEBI" id="CHEBI:57595"/>
    </ligand>
</feature>
<dbReference type="InterPro" id="IPR036621">
    <property type="entry name" value="Anticodon-bd_dom_sf"/>
</dbReference>
<name>A0A955L3G7_9BACT</name>
<feature type="domain" description="Anticodon-binding" evidence="11">
    <location>
        <begin position="223"/>
        <end position="310"/>
    </location>
</feature>
<proteinExistence type="inferred from homology"/>
<dbReference type="GO" id="GO:0006427">
    <property type="term" value="P:histidyl-tRNA aminoacylation"/>
    <property type="evidence" value="ECO:0007669"/>
    <property type="project" value="TreeGrafter"/>
</dbReference>
<dbReference type="Gene3D" id="3.30.930.10">
    <property type="entry name" value="Bira Bifunctional Protein, Domain 2"/>
    <property type="match status" value="1"/>
</dbReference>
<evidence type="ECO:0000256" key="3">
    <source>
        <dbReference type="ARBA" id="ARBA00022598"/>
    </source>
</evidence>
<dbReference type="GO" id="GO:0004821">
    <property type="term" value="F:histidine-tRNA ligase activity"/>
    <property type="evidence" value="ECO:0007669"/>
    <property type="project" value="UniProtKB-EC"/>
</dbReference>
<dbReference type="Gene3D" id="3.40.50.800">
    <property type="entry name" value="Anticodon-binding domain"/>
    <property type="match status" value="1"/>
</dbReference>
<keyword evidence="13" id="KW-0328">Glycosyltransferase</keyword>
<evidence type="ECO:0000256" key="8">
    <source>
        <dbReference type="ARBA" id="ARBA00030619"/>
    </source>
</evidence>
<dbReference type="InterPro" id="IPR033656">
    <property type="entry name" value="HisRS_anticodon"/>
</dbReference>
<dbReference type="EMBL" id="JAGQLG010000090">
    <property type="protein sequence ID" value="MCA9382240.1"/>
    <property type="molecule type" value="Genomic_DNA"/>
</dbReference>
<keyword evidence="7" id="KW-0030">Aminoacyl-tRNA synthetase</keyword>
<keyword evidence="6" id="KW-0648">Protein biosynthesis</keyword>
<feature type="binding site" evidence="10">
    <location>
        <position position="152"/>
    </location>
    <ligand>
        <name>L-histidine</name>
        <dbReference type="ChEBI" id="CHEBI:57595"/>
    </ligand>
</feature>
<keyword evidence="5" id="KW-0067">ATP-binding</keyword>
<dbReference type="PANTHER" id="PTHR43707:SF1">
    <property type="entry name" value="HISTIDINE--TRNA LIGASE, MITOCHONDRIAL-RELATED"/>
    <property type="match status" value="1"/>
</dbReference>
<evidence type="ECO:0000256" key="6">
    <source>
        <dbReference type="ARBA" id="ARBA00022917"/>
    </source>
</evidence>
<keyword evidence="4" id="KW-0547">Nucleotide-binding</keyword>
<dbReference type="InterPro" id="IPR041715">
    <property type="entry name" value="HisRS-like_core"/>
</dbReference>
<dbReference type="Pfam" id="PF13393">
    <property type="entry name" value="tRNA-synt_His"/>
    <property type="match status" value="1"/>
</dbReference>
<evidence type="ECO:0000256" key="4">
    <source>
        <dbReference type="ARBA" id="ARBA00022741"/>
    </source>
</evidence>
<dbReference type="PIRSF" id="PIRSF001549">
    <property type="entry name" value="His-tRNA_synth"/>
    <property type="match status" value="1"/>
</dbReference>
<evidence type="ECO:0000313" key="13">
    <source>
        <dbReference type="EMBL" id="MCA9382240.1"/>
    </source>
</evidence>
<evidence type="ECO:0000256" key="7">
    <source>
        <dbReference type="ARBA" id="ARBA00023146"/>
    </source>
</evidence>
<feature type="binding site" evidence="10">
    <location>
        <position position="14"/>
    </location>
    <ligand>
        <name>L-histidine</name>
        <dbReference type="ChEBI" id="CHEBI:57595"/>
    </ligand>
</feature>
<evidence type="ECO:0000259" key="11">
    <source>
        <dbReference type="Pfam" id="PF03129"/>
    </source>
</evidence>
<evidence type="ECO:0000259" key="12">
    <source>
        <dbReference type="Pfam" id="PF13393"/>
    </source>
</evidence>
<sequence length="311" mass="35712">QKGRLREHNQLNVDILGVKSIDTDAEIIALSIEILKSLGGIKDYFSVKINNRKLTNYVLKEDVKLNEEQLFIASKAIDKKDKLKVGEFEKMLSDKDFSTEQIDKIVEYLETRTLANTRYDHVEGALEIMELFNKLEKYKVSEYCEFVPSIMRGFDYYTSTVFEVFDRSPENTRSMFGGGRYDDLLKIFGKDSFPAVGFGMGDVTLKEFLTIHSLLPDFNSNTKVMITIFEEELAEDSISIAQKLRSTGINSELYPTPSKLDKQLKSADKKGIPFVLIYGPEEKAKNKYQLKDLKKRESELLTFDELLVKLK</sequence>
<keyword evidence="3" id="KW-0436">Ligase</keyword>
<gene>
    <name evidence="13" type="ORF">KC660_02420</name>
</gene>
<dbReference type="InterPro" id="IPR004154">
    <property type="entry name" value="Anticodon-bd"/>
</dbReference>
<evidence type="ECO:0000256" key="1">
    <source>
        <dbReference type="ARBA" id="ARBA00008226"/>
    </source>
</evidence>
<feature type="non-terminal residue" evidence="13">
    <location>
        <position position="1"/>
    </location>
</feature>
<comment type="similarity">
    <text evidence="1">Belongs to the class-II aminoacyl-tRNA synthetase family.</text>
</comment>
<organism evidence="13 14">
    <name type="scientific">Candidatus Dojkabacteria bacterium</name>
    <dbReference type="NCBI Taxonomy" id="2099670"/>
    <lineage>
        <taxon>Bacteria</taxon>
        <taxon>Candidatus Dojkabacteria</taxon>
    </lineage>
</organism>
<feature type="binding site" evidence="10">
    <location>
        <position position="10"/>
    </location>
    <ligand>
        <name>L-histidine</name>
        <dbReference type="ChEBI" id="CHEBI:57595"/>
    </ligand>
</feature>
<dbReference type="GO" id="GO:0005737">
    <property type="term" value="C:cytoplasm"/>
    <property type="evidence" value="ECO:0007669"/>
    <property type="project" value="InterPro"/>
</dbReference>
<dbReference type="EC" id="6.1.1.21" evidence="2"/>
<dbReference type="InterPro" id="IPR045864">
    <property type="entry name" value="aa-tRNA-synth_II/BPL/LPL"/>
</dbReference>
<evidence type="ECO:0000256" key="2">
    <source>
        <dbReference type="ARBA" id="ARBA00012815"/>
    </source>
</evidence>
<accession>A0A955L3G7</accession>
<dbReference type="Pfam" id="PF03129">
    <property type="entry name" value="HGTP_anticodon"/>
    <property type="match status" value="1"/>
</dbReference>
<dbReference type="Proteomes" id="UP000782843">
    <property type="component" value="Unassembled WGS sequence"/>
</dbReference>
<protein>
    <recommendedName>
        <fullName evidence="2">histidine--tRNA ligase</fullName>
        <ecNumber evidence="2">6.1.1.21</ecNumber>
    </recommendedName>
    <alternativeName>
        <fullName evidence="8">Histidyl-tRNA synthetase</fullName>
    </alternativeName>
</protein>
<dbReference type="SUPFAM" id="SSF52954">
    <property type="entry name" value="Class II aaRS ABD-related"/>
    <property type="match status" value="1"/>
</dbReference>
<keyword evidence="13" id="KW-0808">Transferase</keyword>
<evidence type="ECO:0000256" key="9">
    <source>
        <dbReference type="ARBA" id="ARBA00047639"/>
    </source>
</evidence>
<dbReference type="GO" id="GO:0016757">
    <property type="term" value="F:glycosyltransferase activity"/>
    <property type="evidence" value="ECO:0007669"/>
    <property type="project" value="UniProtKB-KW"/>
</dbReference>
<evidence type="ECO:0000256" key="10">
    <source>
        <dbReference type="PIRSR" id="PIRSR001549-1"/>
    </source>
</evidence>
<dbReference type="CDD" id="cd00859">
    <property type="entry name" value="HisRS_anticodon"/>
    <property type="match status" value="1"/>
</dbReference>
<reference evidence="13" key="2">
    <citation type="journal article" date="2021" name="Microbiome">
        <title>Successional dynamics and alternative stable states in a saline activated sludge microbial community over 9 years.</title>
        <authorList>
            <person name="Wang Y."/>
            <person name="Ye J."/>
            <person name="Ju F."/>
            <person name="Liu L."/>
            <person name="Boyd J.A."/>
            <person name="Deng Y."/>
            <person name="Parks D.H."/>
            <person name="Jiang X."/>
            <person name="Yin X."/>
            <person name="Woodcroft B.J."/>
            <person name="Tyson G.W."/>
            <person name="Hugenholtz P."/>
            <person name="Polz M.F."/>
            <person name="Zhang T."/>
        </authorList>
    </citation>
    <scope>NUCLEOTIDE SEQUENCE</scope>
    <source>
        <strain evidence="13">HKST-UBA10</strain>
    </source>
</reference>
<dbReference type="AlphaFoldDB" id="A0A955L3G7"/>
<dbReference type="GO" id="GO:0005524">
    <property type="term" value="F:ATP binding"/>
    <property type="evidence" value="ECO:0007669"/>
    <property type="project" value="UniProtKB-KW"/>
</dbReference>
<dbReference type="InterPro" id="IPR004516">
    <property type="entry name" value="HisRS/HisZ"/>
</dbReference>
<comment type="caution">
    <text evidence="13">The sequence shown here is derived from an EMBL/GenBank/DDBJ whole genome shotgun (WGS) entry which is preliminary data.</text>
</comment>